<protein>
    <recommendedName>
        <fullName evidence="3">Flagellar protein D</fullName>
    </recommendedName>
</protein>
<dbReference type="Pfam" id="PF06289">
    <property type="entry name" value="FlbD"/>
    <property type="match status" value="1"/>
</dbReference>
<organism evidence="1 2">
    <name type="scientific">Paenibacillus aceti</name>
    <dbReference type="NCBI Taxonomy" id="1820010"/>
    <lineage>
        <taxon>Bacteria</taxon>
        <taxon>Bacillati</taxon>
        <taxon>Bacillota</taxon>
        <taxon>Bacilli</taxon>
        <taxon>Bacillales</taxon>
        <taxon>Paenibacillaceae</taxon>
        <taxon>Paenibacillus</taxon>
    </lineage>
</organism>
<gene>
    <name evidence="1" type="ORF">GCM10010913_18050</name>
</gene>
<dbReference type="PANTHER" id="PTHR39185">
    <property type="entry name" value="SWARMING MOTILITY PROTEIN SWRD"/>
    <property type="match status" value="1"/>
</dbReference>
<evidence type="ECO:0000313" key="2">
    <source>
        <dbReference type="Proteomes" id="UP000608420"/>
    </source>
</evidence>
<proteinExistence type="predicted"/>
<accession>A0ABQ1VT20</accession>
<reference evidence="2" key="1">
    <citation type="journal article" date="2019" name="Int. J. Syst. Evol. Microbiol.">
        <title>The Global Catalogue of Microorganisms (GCM) 10K type strain sequencing project: providing services to taxonomists for standard genome sequencing and annotation.</title>
        <authorList>
            <consortium name="The Broad Institute Genomics Platform"/>
            <consortium name="The Broad Institute Genome Sequencing Center for Infectious Disease"/>
            <person name="Wu L."/>
            <person name="Ma J."/>
        </authorList>
    </citation>
    <scope>NUCLEOTIDE SEQUENCE [LARGE SCALE GENOMIC DNA]</scope>
    <source>
        <strain evidence="2">CGMCC 1.15420</strain>
    </source>
</reference>
<dbReference type="EMBL" id="BMIW01000010">
    <property type="protein sequence ID" value="GGF96780.1"/>
    <property type="molecule type" value="Genomic_DNA"/>
</dbReference>
<name>A0ABQ1VT20_9BACL</name>
<evidence type="ECO:0000313" key="1">
    <source>
        <dbReference type="EMBL" id="GGF96780.1"/>
    </source>
</evidence>
<dbReference type="PANTHER" id="PTHR39185:SF1">
    <property type="entry name" value="SWARMING MOTILITY PROTEIN SWRD"/>
    <property type="match status" value="1"/>
</dbReference>
<keyword evidence="2" id="KW-1185">Reference proteome</keyword>
<dbReference type="RefSeq" id="WP_120461294.1">
    <property type="nucleotide sequence ID" value="NZ_BMIW01000010.1"/>
</dbReference>
<sequence>MISVTKLNGSQMWLNALMIEAVEETPDTYVTLVTGKRIIVLEKAAEIISMVKEYYSEIGIHAATIKVQQTEEWS</sequence>
<dbReference type="Proteomes" id="UP000608420">
    <property type="component" value="Unassembled WGS sequence"/>
</dbReference>
<comment type="caution">
    <text evidence="1">The sequence shown here is derived from an EMBL/GenBank/DDBJ whole genome shotgun (WGS) entry which is preliminary data.</text>
</comment>
<evidence type="ECO:0008006" key="3">
    <source>
        <dbReference type="Google" id="ProtNLM"/>
    </source>
</evidence>
<dbReference type="InterPro" id="IPR009384">
    <property type="entry name" value="SwrD-like"/>
</dbReference>